<keyword evidence="5 6" id="KW-0732">Signal</keyword>
<proteinExistence type="inferred from homology"/>
<organism evidence="7 8">
    <name type="scientific">Solanum commersonii</name>
    <name type="common">Commerson's wild potato</name>
    <name type="synonym">Commerson's nightshade</name>
    <dbReference type="NCBI Taxonomy" id="4109"/>
    <lineage>
        <taxon>Eukaryota</taxon>
        <taxon>Viridiplantae</taxon>
        <taxon>Streptophyta</taxon>
        <taxon>Embryophyta</taxon>
        <taxon>Tracheophyta</taxon>
        <taxon>Spermatophyta</taxon>
        <taxon>Magnoliopsida</taxon>
        <taxon>eudicotyledons</taxon>
        <taxon>Gunneridae</taxon>
        <taxon>Pentapetalae</taxon>
        <taxon>asterids</taxon>
        <taxon>lamiids</taxon>
        <taxon>Solanales</taxon>
        <taxon>Solanaceae</taxon>
        <taxon>Solanoideae</taxon>
        <taxon>Solaneae</taxon>
        <taxon>Solanum</taxon>
    </lineage>
</organism>
<reference evidence="7 8" key="1">
    <citation type="submission" date="2020-09" db="EMBL/GenBank/DDBJ databases">
        <title>De no assembly of potato wild relative species, Solanum commersonii.</title>
        <authorList>
            <person name="Cho K."/>
        </authorList>
    </citation>
    <scope>NUCLEOTIDE SEQUENCE [LARGE SCALE GENOMIC DNA]</scope>
    <source>
        <strain evidence="7">LZ3.2</strain>
        <tissue evidence="7">Leaf</tissue>
    </source>
</reference>
<gene>
    <name evidence="7" type="ORF">H5410_049030</name>
</gene>
<evidence type="ECO:0000313" key="8">
    <source>
        <dbReference type="Proteomes" id="UP000824120"/>
    </source>
</evidence>
<comment type="caution">
    <text evidence="7">The sequence shown here is derived from an EMBL/GenBank/DDBJ whole genome shotgun (WGS) entry which is preliminary data.</text>
</comment>
<keyword evidence="8" id="KW-1185">Reference proteome</keyword>
<keyword evidence="3 6" id="KW-0713">Self-incompatibility</keyword>
<dbReference type="Proteomes" id="UP000824120">
    <property type="component" value="Chromosome 9"/>
</dbReference>
<dbReference type="InterPro" id="IPR010264">
    <property type="entry name" value="Self-incomp_S1"/>
</dbReference>
<evidence type="ECO:0000256" key="5">
    <source>
        <dbReference type="ARBA" id="ARBA00022729"/>
    </source>
</evidence>
<evidence type="ECO:0000256" key="4">
    <source>
        <dbReference type="ARBA" id="ARBA00022525"/>
    </source>
</evidence>
<dbReference type="GO" id="GO:0060320">
    <property type="term" value="P:rejection of self pollen"/>
    <property type="evidence" value="ECO:0007669"/>
    <property type="project" value="UniProtKB-KW"/>
</dbReference>
<feature type="chain" id="PRO_5039962598" description="S-protein homolog" evidence="6">
    <location>
        <begin position="26"/>
        <end position="247"/>
    </location>
</feature>
<dbReference type="PANTHER" id="PTHR31232">
    <property type="match status" value="1"/>
</dbReference>
<sequence length="247" mass="29681">MDYFQFKTILMLCIFFFFCFPQANGDHRADKYTVVIYNALPFDSPKLTIHCHSADDDLGYHDLAAYENFSWSFKFNKWLWARTRFGCEFWWSGKNKSFVVFNDFDHCILYSPIPTTNYCQWTTQEDAKGNHHWGKYTVSIYDGLPSDAPKLRVHCYSGDDDIEFHVPSTYENFTWSFKFNQWLWARTKFICHFWWGKKNKAFEVFNDYDVCIYTAPLPKTFFCQWTTQEDGIYLTNRDGIGYRYTEW</sequence>
<evidence type="ECO:0000313" key="7">
    <source>
        <dbReference type="EMBL" id="KAG5588596.1"/>
    </source>
</evidence>
<feature type="signal peptide" evidence="6">
    <location>
        <begin position="1"/>
        <end position="25"/>
    </location>
</feature>
<dbReference type="EMBL" id="JACXVP010000009">
    <property type="protein sequence ID" value="KAG5588596.1"/>
    <property type="molecule type" value="Genomic_DNA"/>
</dbReference>
<accession>A0A9J5XMP4</accession>
<dbReference type="OrthoDB" id="1727555at2759"/>
<dbReference type="AlphaFoldDB" id="A0A9J5XMP4"/>
<dbReference type="Pfam" id="PF05938">
    <property type="entry name" value="Self-incomp_S1"/>
    <property type="match status" value="2"/>
</dbReference>
<dbReference type="PANTHER" id="PTHR31232:SF42">
    <property type="entry name" value="S-PROTEIN HOMOLOG"/>
    <property type="match status" value="1"/>
</dbReference>
<name>A0A9J5XMP4_SOLCO</name>
<evidence type="ECO:0000256" key="6">
    <source>
        <dbReference type="RuleBase" id="RU367044"/>
    </source>
</evidence>
<evidence type="ECO:0000256" key="2">
    <source>
        <dbReference type="ARBA" id="ARBA00005581"/>
    </source>
</evidence>
<dbReference type="GO" id="GO:0005576">
    <property type="term" value="C:extracellular region"/>
    <property type="evidence" value="ECO:0007669"/>
    <property type="project" value="UniProtKB-SubCell"/>
</dbReference>
<protein>
    <recommendedName>
        <fullName evidence="6">S-protein homolog</fullName>
    </recommendedName>
</protein>
<evidence type="ECO:0000256" key="1">
    <source>
        <dbReference type="ARBA" id="ARBA00004613"/>
    </source>
</evidence>
<evidence type="ECO:0000256" key="3">
    <source>
        <dbReference type="ARBA" id="ARBA00022471"/>
    </source>
</evidence>
<comment type="subcellular location">
    <subcellularLocation>
        <location evidence="1 6">Secreted</location>
    </subcellularLocation>
</comment>
<keyword evidence="4 6" id="KW-0964">Secreted</keyword>
<comment type="similarity">
    <text evidence="2 6">Belongs to the plant self-incompatibility (S1) protein family.</text>
</comment>